<evidence type="ECO:0000313" key="1">
    <source>
        <dbReference type="EMBL" id="PTB49803.1"/>
    </source>
</evidence>
<gene>
    <name evidence="1" type="ORF">M431DRAFT_266924</name>
</gene>
<accession>A0A2T3ZYI7</accession>
<dbReference type="EMBL" id="KZ679690">
    <property type="protein sequence ID" value="PTB49803.1"/>
    <property type="molecule type" value="Genomic_DNA"/>
</dbReference>
<organism evidence="1 2">
    <name type="scientific">Trichoderma harzianum CBS 226.95</name>
    <dbReference type="NCBI Taxonomy" id="983964"/>
    <lineage>
        <taxon>Eukaryota</taxon>
        <taxon>Fungi</taxon>
        <taxon>Dikarya</taxon>
        <taxon>Ascomycota</taxon>
        <taxon>Pezizomycotina</taxon>
        <taxon>Sordariomycetes</taxon>
        <taxon>Hypocreomycetidae</taxon>
        <taxon>Hypocreales</taxon>
        <taxon>Hypocreaceae</taxon>
        <taxon>Trichoderma</taxon>
    </lineage>
</organism>
<dbReference type="GeneID" id="36622480"/>
<reference evidence="1 2" key="1">
    <citation type="submission" date="2016-07" db="EMBL/GenBank/DDBJ databases">
        <title>Multiple horizontal gene transfer events from other fungi enriched the ability of initially mycotrophic Trichoderma (Ascomycota) to feed on dead plant biomass.</title>
        <authorList>
            <consortium name="DOE Joint Genome Institute"/>
            <person name="Aerts A."/>
            <person name="Atanasova L."/>
            <person name="Chenthamara K."/>
            <person name="Zhang J."/>
            <person name="Grujic M."/>
            <person name="Henrissat B."/>
            <person name="Kuo A."/>
            <person name="Salamov A."/>
            <person name="Lipzen A."/>
            <person name="Labutti K."/>
            <person name="Barry K."/>
            <person name="Miao Y."/>
            <person name="Rahimi M.J."/>
            <person name="Shen Q."/>
            <person name="Grigoriev I.V."/>
            <person name="Kubicek C.P."/>
            <person name="Druzhinina I.S."/>
        </authorList>
    </citation>
    <scope>NUCLEOTIDE SEQUENCE [LARGE SCALE GENOMIC DNA]</scope>
    <source>
        <strain evidence="1 2">CBS 226.95</strain>
    </source>
</reference>
<protein>
    <submittedName>
        <fullName evidence="1">Uncharacterized protein</fullName>
    </submittedName>
</protein>
<name>A0A2T3ZYI7_TRIHA</name>
<proteinExistence type="predicted"/>
<dbReference type="RefSeq" id="XP_024769480.1">
    <property type="nucleotide sequence ID" value="XM_024913916.1"/>
</dbReference>
<evidence type="ECO:0000313" key="2">
    <source>
        <dbReference type="Proteomes" id="UP000241690"/>
    </source>
</evidence>
<keyword evidence="2" id="KW-1185">Reference proteome</keyword>
<dbReference type="Proteomes" id="UP000241690">
    <property type="component" value="Unassembled WGS sequence"/>
</dbReference>
<dbReference type="AlphaFoldDB" id="A0A2T3ZYI7"/>
<sequence>MAGWRWMGKPRRRAWPPFAQSTSFYYVSPRGVNIHLLGHMGLNLHVPKIDVATWLHQQTVRNGHPPFAKKSRKLFSDCLKTVSDFENIPVQPRPANNEHPRWTWKPLRDRMFRLSGIRAECLGCQASEARRENEKAMTDAFIHRNHTTQRRHDQTCYGGGDEIRRCEASQFTRNPLPRARISRHIHFPPLQRLSLPTVHPFVRTKVAQSLNSKRIDAIFQLQLCLARINQWQAEDRKTETEKILNTHALNYTPAFWNSGTG</sequence>